<dbReference type="AlphaFoldDB" id="K2JCX0"/>
<organism evidence="1 2">
    <name type="scientific">Celeribacter baekdonensis B30</name>
    <dbReference type="NCBI Taxonomy" id="1208323"/>
    <lineage>
        <taxon>Bacteria</taxon>
        <taxon>Pseudomonadati</taxon>
        <taxon>Pseudomonadota</taxon>
        <taxon>Alphaproteobacteria</taxon>
        <taxon>Rhodobacterales</taxon>
        <taxon>Roseobacteraceae</taxon>
        <taxon>Celeribacter</taxon>
    </lineage>
</organism>
<proteinExistence type="predicted"/>
<dbReference type="EMBL" id="AMRK01000003">
    <property type="protein sequence ID" value="EKE72582.1"/>
    <property type="molecule type" value="Genomic_DNA"/>
</dbReference>
<dbReference type="Proteomes" id="UP000006762">
    <property type="component" value="Unassembled WGS sequence"/>
</dbReference>
<reference evidence="1 2" key="1">
    <citation type="submission" date="2012-09" db="EMBL/GenBank/DDBJ databases">
        <title>Celeribacter baekdonensis B30 Genome Sequencing.</title>
        <authorList>
            <person name="Wang W."/>
        </authorList>
    </citation>
    <scope>NUCLEOTIDE SEQUENCE [LARGE SCALE GENOMIC DNA]</scope>
    <source>
        <strain evidence="1 2">B30</strain>
    </source>
</reference>
<gene>
    <name evidence="1" type="ORF">B30_06361</name>
</gene>
<keyword evidence="2" id="KW-1185">Reference proteome</keyword>
<accession>K2JCX0</accession>
<protein>
    <submittedName>
        <fullName evidence="1">Uncharacterized protein</fullName>
    </submittedName>
</protein>
<name>K2JCX0_9RHOB</name>
<comment type="caution">
    <text evidence="1">The sequence shown here is derived from an EMBL/GenBank/DDBJ whole genome shotgun (WGS) entry which is preliminary data.</text>
</comment>
<evidence type="ECO:0000313" key="1">
    <source>
        <dbReference type="EMBL" id="EKE72582.1"/>
    </source>
</evidence>
<sequence length="72" mass="8343">MLENCTLYVIQAPGLMGVRTRNLFWLTEEHRERQQPFVPMICAQMTRLSSFVCSFAVEQIKAGLRNTFSQAF</sequence>
<evidence type="ECO:0000313" key="2">
    <source>
        <dbReference type="Proteomes" id="UP000006762"/>
    </source>
</evidence>
<dbReference type="STRING" id="1208323.B30_06361"/>